<evidence type="ECO:0000313" key="6">
    <source>
        <dbReference type="Proteomes" id="UP000050795"/>
    </source>
</evidence>
<name>A0AA85ISV3_TRIRE</name>
<protein>
    <recommendedName>
        <fullName evidence="8">G-patch domain-containing protein</fullName>
    </recommendedName>
</protein>
<reference evidence="6" key="1">
    <citation type="submission" date="2022-06" db="EMBL/GenBank/DDBJ databases">
        <authorList>
            <person name="Berger JAMES D."/>
            <person name="Berger JAMES D."/>
        </authorList>
    </citation>
    <scope>NUCLEOTIDE SEQUENCE [LARGE SCALE GENOMIC DNA]</scope>
</reference>
<dbReference type="GO" id="GO:0000398">
    <property type="term" value="P:mRNA splicing, via spliceosome"/>
    <property type="evidence" value="ECO:0007669"/>
    <property type="project" value="InterPro"/>
</dbReference>
<dbReference type="Pfam" id="PF12656">
    <property type="entry name" value="G-patch_2"/>
    <property type="match status" value="1"/>
</dbReference>
<dbReference type="WBParaSite" id="TREG1_105620.1">
    <property type="protein sequence ID" value="TREG1_105620.1"/>
    <property type="gene ID" value="TREG1_105620"/>
</dbReference>
<feature type="region of interest" description="Disordered" evidence="3">
    <location>
        <begin position="290"/>
        <end position="329"/>
    </location>
</feature>
<evidence type="ECO:0000313" key="7">
    <source>
        <dbReference type="WBParaSite" id="TREG1_105620.1"/>
    </source>
</evidence>
<evidence type="ECO:0000256" key="2">
    <source>
        <dbReference type="ARBA" id="ARBA00023242"/>
    </source>
</evidence>
<dbReference type="Pfam" id="PF00467">
    <property type="entry name" value="KOW"/>
    <property type="match status" value="1"/>
</dbReference>
<feature type="compositionally biased region" description="Basic and acidic residues" evidence="3">
    <location>
        <begin position="303"/>
        <end position="326"/>
    </location>
</feature>
<evidence type="ECO:0000256" key="3">
    <source>
        <dbReference type="SAM" id="MobiDB-lite"/>
    </source>
</evidence>
<dbReference type="PANTHER" id="PTHR15818:SF2">
    <property type="entry name" value="G-PATCH DOMAIN AND KOW MOTIFS-CONTAINING PROTEIN"/>
    <property type="match status" value="1"/>
</dbReference>
<dbReference type="InterPro" id="IPR041993">
    <property type="entry name" value="GPKOW_KOW1"/>
</dbReference>
<dbReference type="GO" id="GO:0005681">
    <property type="term" value="C:spliceosomal complex"/>
    <property type="evidence" value="ECO:0007669"/>
    <property type="project" value="TreeGrafter"/>
</dbReference>
<dbReference type="InterPro" id="IPR026822">
    <property type="entry name" value="Spp2/MOS2_G-patch"/>
</dbReference>
<evidence type="ECO:0000256" key="1">
    <source>
        <dbReference type="ARBA" id="ARBA00004123"/>
    </source>
</evidence>
<accession>A0AA85ISV3</accession>
<sequence length="447" mass="50296">MTESKPKLCFSFSQRKKQPILNPALKSTDEKNESKACKKEFITSIEDNIICSTTPKEEDIVIPLKRSKNNFRDRVQKKFVTADPSDALTLQALRELREESEAFKSKNQDGRVDYDIKIPIGSPEATEEADEADYDSVPIEKFGVALLAGMGFDPKSLDSSKKDVLLPQRPKGLGLGADPTAVQNAKQDVLTSKTEELTWTPGARCQIIFGKNKGLYGTLEGVDGDTGRVVVRLKISKEVIDVLQHTVRLVSSKEYAVYSNCINQSEVDEYKAREAEQLSKKLDRDVDFNSSKVQSNGKHHQSHHDSRSRTFKNMDEDKPLKCEPRKPPGSTDWLRPKLIVRCLDRNYCSGKYNGEKVTVVTVNSNRCSCKTESGQIIEGLSTKYLQTFIPYEMNSVLMIVNGERSGQLARLIKRDSQNQMVDVKTRAGILLRYHFDSICAINDPFDN</sequence>
<reference evidence="7" key="2">
    <citation type="submission" date="2023-11" db="UniProtKB">
        <authorList>
            <consortium name="WormBaseParasite"/>
        </authorList>
    </citation>
    <scope>IDENTIFICATION</scope>
</reference>
<organism evidence="6 7">
    <name type="scientific">Trichobilharzia regenti</name>
    <name type="common">Nasal bird schistosome</name>
    <dbReference type="NCBI Taxonomy" id="157069"/>
    <lineage>
        <taxon>Eukaryota</taxon>
        <taxon>Metazoa</taxon>
        <taxon>Spiralia</taxon>
        <taxon>Lophotrochozoa</taxon>
        <taxon>Platyhelminthes</taxon>
        <taxon>Trematoda</taxon>
        <taxon>Digenea</taxon>
        <taxon>Strigeidida</taxon>
        <taxon>Schistosomatoidea</taxon>
        <taxon>Schistosomatidae</taxon>
        <taxon>Trichobilharzia</taxon>
    </lineage>
</organism>
<dbReference type="CDD" id="cd13152">
    <property type="entry name" value="KOW_GPKOW_A"/>
    <property type="match status" value="1"/>
</dbReference>
<feature type="domain" description="Spp2/MOS2 G-patch" evidence="5">
    <location>
        <begin position="127"/>
        <end position="180"/>
    </location>
</feature>
<evidence type="ECO:0008006" key="8">
    <source>
        <dbReference type="Google" id="ProtNLM"/>
    </source>
</evidence>
<feature type="domain" description="KOW" evidence="4">
    <location>
        <begin position="201"/>
        <end position="231"/>
    </location>
</feature>
<evidence type="ECO:0000259" key="4">
    <source>
        <dbReference type="Pfam" id="PF00467"/>
    </source>
</evidence>
<dbReference type="Proteomes" id="UP000050795">
    <property type="component" value="Unassembled WGS sequence"/>
</dbReference>
<evidence type="ECO:0000259" key="5">
    <source>
        <dbReference type="Pfam" id="PF12656"/>
    </source>
</evidence>
<dbReference type="InterPro" id="IPR005824">
    <property type="entry name" value="KOW"/>
</dbReference>
<proteinExistence type="predicted"/>
<dbReference type="PANTHER" id="PTHR15818">
    <property type="entry name" value="G PATCH AND KOW-CONTAINING"/>
    <property type="match status" value="1"/>
</dbReference>
<comment type="subcellular location">
    <subcellularLocation>
        <location evidence="1">Nucleus</location>
    </subcellularLocation>
</comment>
<dbReference type="InterPro" id="IPR045166">
    <property type="entry name" value="Spp2-like"/>
</dbReference>
<keyword evidence="6" id="KW-1185">Reference proteome</keyword>
<keyword evidence="2" id="KW-0539">Nucleus</keyword>
<dbReference type="AlphaFoldDB" id="A0AA85ISV3"/>